<sequence>MLVGMSAPIRKPGDPTAAPIPAEAPRAPTEAQWAAMSPAQREQAVRALLASESQEELDEREAMAEGDPHLDATMEARDTLRAWFGRRGRRIYVGAEIKVYYPGEKGFTPDVIAVTDVDPGPRLCWMVSAEGKGIDLAIEVHYAGDWRKDFVDNVVRYAALGIREYFVYDIPRGHIRGYRLPSTGVRRYESIPSRIGRYRSEVLELELTVESGRLRFYADTAELVTAGELVGKLERMIEAAEARIEREQARAEQEQARAEQALGRLSAAILMILGARGIPASEEARGRILSETELSVLERWLQQAATATAVEELFLESAGR</sequence>
<comment type="caution">
    <text evidence="4">The sequence shown here is derived from an EMBL/GenBank/DDBJ whole genome shotgun (WGS) entry which is preliminary data.</text>
</comment>
<reference evidence="4 5" key="1">
    <citation type="submission" date="2014-02" db="EMBL/GenBank/DDBJ databases">
        <title>The small core and large imbalanced accessory genome model reveals a collaborative survival strategy of Sorangium cellulosum strains in nature.</title>
        <authorList>
            <person name="Han K."/>
            <person name="Peng R."/>
            <person name="Blom J."/>
            <person name="Li Y.-Z."/>
        </authorList>
    </citation>
    <scope>NUCLEOTIDE SEQUENCE [LARGE SCALE GENOMIC DNA]</scope>
    <source>
        <strain evidence="4 5">So0157-18</strain>
    </source>
</reference>
<dbReference type="PANTHER" id="PTHR33352">
    <property type="entry name" value="SLR1095 PROTEIN"/>
    <property type="match status" value="1"/>
</dbReference>
<dbReference type="AlphaFoldDB" id="A0A150PEW1"/>
<keyword evidence="1" id="KW-0175">Coiled coil</keyword>
<name>A0A150PEW1_SORCE</name>
<accession>A0A150PEW1</accession>
<protein>
    <recommendedName>
        <fullName evidence="3">Putative restriction endonuclease domain-containing protein</fullName>
    </recommendedName>
</protein>
<feature type="region of interest" description="Disordered" evidence="2">
    <location>
        <begin position="49"/>
        <end position="70"/>
    </location>
</feature>
<organism evidence="4 5">
    <name type="scientific">Sorangium cellulosum</name>
    <name type="common">Polyangium cellulosum</name>
    <dbReference type="NCBI Taxonomy" id="56"/>
    <lineage>
        <taxon>Bacteria</taxon>
        <taxon>Pseudomonadati</taxon>
        <taxon>Myxococcota</taxon>
        <taxon>Polyangia</taxon>
        <taxon>Polyangiales</taxon>
        <taxon>Polyangiaceae</taxon>
        <taxon>Sorangium</taxon>
    </lineage>
</organism>
<feature type="compositionally biased region" description="Low complexity" evidence="2">
    <location>
        <begin position="15"/>
        <end position="28"/>
    </location>
</feature>
<dbReference type="PANTHER" id="PTHR33352:SF3">
    <property type="entry name" value="SLR1612 PROTEIN"/>
    <property type="match status" value="1"/>
</dbReference>
<dbReference type="Gene3D" id="3.90.1570.10">
    <property type="entry name" value="tt1808, chain A"/>
    <property type="match status" value="1"/>
</dbReference>
<feature type="compositionally biased region" description="Basic and acidic residues" evidence="2">
    <location>
        <begin position="60"/>
        <end position="70"/>
    </location>
</feature>
<dbReference type="InterPro" id="IPR012296">
    <property type="entry name" value="Nuclease_put_TT1808"/>
</dbReference>
<dbReference type="EMBL" id="JELX01002800">
    <property type="protein sequence ID" value="KYF54241.1"/>
    <property type="molecule type" value="Genomic_DNA"/>
</dbReference>
<evidence type="ECO:0000313" key="5">
    <source>
        <dbReference type="Proteomes" id="UP000075604"/>
    </source>
</evidence>
<dbReference type="InterPro" id="IPR008538">
    <property type="entry name" value="Uma2"/>
</dbReference>
<gene>
    <name evidence="4" type="ORF">BE04_14180</name>
</gene>
<proteinExistence type="predicted"/>
<dbReference type="InterPro" id="IPR011335">
    <property type="entry name" value="Restrct_endonuc-II-like"/>
</dbReference>
<dbReference type="Proteomes" id="UP000075604">
    <property type="component" value="Unassembled WGS sequence"/>
</dbReference>
<evidence type="ECO:0000259" key="3">
    <source>
        <dbReference type="Pfam" id="PF05685"/>
    </source>
</evidence>
<evidence type="ECO:0000256" key="2">
    <source>
        <dbReference type="SAM" id="MobiDB-lite"/>
    </source>
</evidence>
<evidence type="ECO:0000313" key="4">
    <source>
        <dbReference type="EMBL" id="KYF54241.1"/>
    </source>
</evidence>
<feature type="coiled-coil region" evidence="1">
    <location>
        <begin position="230"/>
        <end position="268"/>
    </location>
</feature>
<feature type="region of interest" description="Disordered" evidence="2">
    <location>
        <begin position="1"/>
        <end position="28"/>
    </location>
</feature>
<feature type="domain" description="Putative restriction endonuclease" evidence="3">
    <location>
        <begin position="64"/>
        <end position="193"/>
    </location>
</feature>
<evidence type="ECO:0000256" key="1">
    <source>
        <dbReference type="SAM" id="Coils"/>
    </source>
</evidence>
<dbReference type="CDD" id="cd06260">
    <property type="entry name" value="DUF820-like"/>
    <property type="match status" value="1"/>
</dbReference>
<dbReference type="Pfam" id="PF05685">
    <property type="entry name" value="Uma2"/>
    <property type="match status" value="1"/>
</dbReference>
<dbReference type="SUPFAM" id="SSF52980">
    <property type="entry name" value="Restriction endonuclease-like"/>
    <property type="match status" value="1"/>
</dbReference>